<evidence type="ECO:0008006" key="3">
    <source>
        <dbReference type="Google" id="ProtNLM"/>
    </source>
</evidence>
<proteinExistence type="predicted"/>
<evidence type="ECO:0000313" key="1">
    <source>
        <dbReference type="EMBL" id="KAG2281905.1"/>
    </source>
</evidence>
<dbReference type="AlphaFoldDB" id="A0A8X7R7G3"/>
<gene>
    <name evidence="1" type="ORF">Bca52824_053125</name>
</gene>
<dbReference type="Proteomes" id="UP000886595">
    <property type="component" value="Unassembled WGS sequence"/>
</dbReference>
<organism evidence="1 2">
    <name type="scientific">Brassica carinata</name>
    <name type="common">Ethiopian mustard</name>
    <name type="synonym">Abyssinian cabbage</name>
    <dbReference type="NCBI Taxonomy" id="52824"/>
    <lineage>
        <taxon>Eukaryota</taxon>
        <taxon>Viridiplantae</taxon>
        <taxon>Streptophyta</taxon>
        <taxon>Embryophyta</taxon>
        <taxon>Tracheophyta</taxon>
        <taxon>Spermatophyta</taxon>
        <taxon>Magnoliopsida</taxon>
        <taxon>eudicotyledons</taxon>
        <taxon>Gunneridae</taxon>
        <taxon>Pentapetalae</taxon>
        <taxon>rosids</taxon>
        <taxon>malvids</taxon>
        <taxon>Brassicales</taxon>
        <taxon>Brassicaceae</taxon>
        <taxon>Brassiceae</taxon>
        <taxon>Brassica</taxon>
    </lineage>
</organism>
<name>A0A8X7R7G3_BRACI</name>
<comment type="caution">
    <text evidence="1">The sequence shown here is derived from an EMBL/GenBank/DDBJ whole genome shotgun (WGS) entry which is preliminary data.</text>
</comment>
<evidence type="ECO:0000313" key="2">
    <source>
        <dbReference type="Proteomes" id="UP000886595"/>
    </source>
</evidence>
<protein>
    <recommendedName>
        <fullName evidence="3">Serine-threonine/tyrosine-protein kinase catalytic domain-containing protein</fullName>
    </recommendedName>
</protein>
<dbReference type="Gene3D" id="3.30.200.20">
    <property type="entry name" value="Phosphorylase Kinase, domain 1"/>
    <property type="match status" value="1"/>
</dbReference>
<keyword evidence="2" id="KW-1185">Reference proteome</keyword>
<accession>A0A8X7R7G3</accession>
<sequence>MKPRRRQWRRTIVGSIVSYAKKSVTRISTGGNSVRKSLKIVVEKEKLKNLKECSDSCFQTNDCCVRQYFIQKIIPSLDQFCQRLNIIMMQLIRIMLVFSFPAKIRIEPSSLIQPNVIAAPRIYLYRVKLVMAMNSAPSDATCGFDKASDRKKRHKQWLAAVQLLLVVNHSNIVRLLGYCSERLHDDHLYPESSDFGMAREGPEGVNTMLQPQ</sequence>
<reference evidence="1 2" key="1">
    <citation type="submission" date="2020-02" db="EMBL/GenBank/DDBJ databases">
        <authorList>
            <person name="Ma Q."/>
            <person name="Huang Y."/>
            <person name="Song X."/>
            <person name="Pei D."/>
        </authorList>
    </citation>
    <scope>NUCLEOTIDE SEQUENCE [LARGE SCALE GENOMIC DNA]</scope>
    <source>
        <strain evidence="1">Sxm20200214</strain>
        <tissue evidence="1">Leaf</tissue>
    </source>
</reference>
<dbReference type="EMBL" id="JAAMPC010000011">
    <property type="protein sequence ID" value="KAG2281905.1"/>
    <property type="molecule type" value="Genomic_DNA"/>
</dbReference>